<dbReference type="Proteomes" id="UP000478052">
    <property type="component" value="Unassembled WGS sequence"/>
</dbReference>
<accession>A0A6G0YXL4</accession>
<dbReference type="AlphaFoldDB" id="A0A6G0YXL4"/>
<name>A0A6G0YXL4_APHCR</name>
<evidence type="ECO:0000313" key="1">
    <source>
        <dbReference type="EMBL" id="KAF0762666.1"/>
    </source>
</evidence>
<protein>
    <submittedName>
        <fullName evidence="1">Uncharacterized protein</fullName>
    </submittedName>
</protein>
<dbReference type="EMBL" id="VUJU01002078">
    <property type="protein sequence ID" value="KAF0762666.1"/>
    <property type="molecule type" value="Genomic_DNA"/>
</dbReference>
<keyword evidence="2" id="KW-1185">Reference proteome</keyword>
<gene>
    <name evidence="1" type="ORF">FWK35_00015867</name>
</gene>
<organism evidence="1 2">
    <name type="scientific">Aphis craccivora</name>
    <name type="common">Cowpea aphid</name>
    <dbReference type="NCBI Taxonomy" id="307492"/>
    <lineage>
        <taxon>Eukaryota</taxon>
        <taxon>Metazoa</taxon>
        <taxon>Ecdysozoa</taxon>
        <taxon>Arthropoda</taxon>
        <taxon>Hexapoda</taxon>
        <taxon>Insecta</taxon>
        <taxon>Pterygota</taxon>
        <taxon>Neoptera</taxon>
        <taxon>Paraneoptera</taxon>
        <taxon>Hemiptera</taxon>
        <taxon>Sternorrhyncha</taxon>
        <taxon>Aphidomorpha</taxon>
        <taxon>Aphidoidea</taxon>
        <taxon>Aphididae</taxon>
        <taxon>Aphidini</taxon>
        <taxon>Aphis</taxon>
        <taxon>Aphis</taxon>
    </lineage>
</organism>
<proteinExistence type="predicted"/>
<sequence length="77" mass="9007">MSVEAPENSAIIHLLFQRSSDFSTMTNNVNFLCSLESIYVDGTFEYCAKHFYQLFSIHGYKNFVYFTTNKKILILKH</sequence>
<evidence type="ECO:0000313" key="2">
    <source>
        <dbReference type="Proteomes" id="UP000478052"/>
    </source>
</evidence>
<comment type="caution">
    <text evidence="1">The sequence shown here is derived from an EMBL/GenBank/DDBJ whole genome shotgun (WGS) entry which is preliminary data.</text>
</comment>
<reference evidence="1 2" key="1">
    <citation type="submission" date="2019-08" db="EMBL/GenBank/DDBJ databases">
        <title>Whole genome of Aphis craccivora.</title>
        <authorList>
            <person name="Voronova N.V."/>
            <person name="Shulinski R.S."/>
            <person name="Bandarenka Y.V."/>
            <person name="Zhorov D.G."/>
            <person name="Warner D."/>
        </authorList>
    </citation>
    <scope>NUCLEOTIDE SEQUENCE [LARGE SCALE GENOMIC DNA]</scope>
    <source>
        <strain evidence="1">180601</strain>
        <tissue evidence="1">Whole Body</tissue>
    </source>
</reference>